<evidence type="ECO:0000313" key="3">
    <source>
        <dbReference type="Proteomes" id="UP000691718"/>
    </source>
</evidence>
<sequence length="94" mass="10646">MPINRTPPSTSPVPMSSDDTSQSQTSQTRAIDAIERTTKLHRESAPDILSLTLNVTERKKRKHDGVNPNIMPYMSEMFSVHTNEQANFSKIYKL</sequence>
<dbReference type="Proteomes" id="UP000691718">
    <property type="component" value="Unassembled WGS sequence"/>
</dbReference>
<name>A0A8S3WZA1_PARAO</name>
<dbReference type="AlphaFoldDB" id="A0A8S3WZA1"/>
<protein>
    <submittedName>
        <fullName evidence="2">(apollo) hypothetical protein</fullName>
    </submittedName>
</protein>
<evidence type="ECO:0000313" key="2">
    <source>
        <dbReference type="EMBL" id="CAG4987688.1"/>
    </source>
</evidence>
<dbReference type="EMBL" id="CAJQZP010000840">
    <property type="protein sequence ID" value="CAG4987688.1"/>
    <property type="molecule type" value="Genomic_DNA"/>
</dbReference>
<feature type="region of interest" description="Disordered" evidence="1">
    <location>
        <begin position="1"/>
        <end position="30"/>
    </location>
</feature>
<gene>
    <name evidence="2" type="ORF">PAPOLLO_LOCUS11490</name>
</gene>
<organism evidence="2 3">
    <name type="scientific">Parnassius apollo</name>
    <name type="common">Apollo butterfly</name>
    <name type="synonym">Papilio apollo</name>
    <dbReference type="NCBI Taxonomy" id="110799"/>
    <lineage>
        <taxon>Eukaryota</taxon>
        <taxon>Metazoa</taxon>
        <taxon>Ecdysozoa</taxon>
        <taxon>Arthropoda</taxon>
        <taxon>Hexapoda</taxon>
        <taxon>Insecta</taxon>
        <taxon>Pterygota</taxon>
        <taxon>Neoptera</taxon>
        <taxon>Endopterygota</taxon>
        <taxon>Lepidoptera</taxon>
        <taxon>Glossata</taxon>
        <taxon>Ditrysia</taxon>
        <taxon>Papilionoidea</taxon>
        <taxon>Papilionidae</taxon>
        <taxon>Parnassiinae</taxon>
        <taxon>Parnassini</taxon>
        <taxon>Parnassius</taxon>
        <taxon>Parnassius</taxon>
    </lineage>
</organism>
<accession>A0A8S3WZA1</accession>
<keyword evidence="3" id="KW-1185">Reference proteome</keyword>
<evidence type="ECO:0000256" key="1">
    <source>
        <dbReference type="SAM" id="MobiDB-lite"/>
    </source>
</evidence>
<dbReference type="OrthoDB" id="7477547at2759"/>
<comment type="caution">
    <text evidence="2">The sequence shown here is derived from an EMBL/GenBank/DDBJ whole genome shotgun (WGS) entry which is preliminary data.</text>
</comment>
<proteinExistence type="predicted"/>
<feature type="compositionally biased region" description="Low complexity" evidence="1">
    <location>
        <begin position="1"/>
        <end position="28"/>
    </location>
</feature>
<reference evidence="2" key="1">
    <citation type="submission" date="2021-04" db="EMBL/GenBank/DDBJ databases">
        <authorList>
            <person name="Tunstrom K."/>
        </authorList>
    </citation>
    <scope>NUCLEOTIDE SEQUENCE</scope>
</reference>